<dbReference type="RefSeq" id="WP_213527486.1">
    <property type="nucleotide sequence ID" value="NZ_BOVJ01000021.1"/>
</dbReference>
<comment type="caution">
    <text evidence="2">The sequence shown here is derived from an EMBL/GenBank/DDBJ whole genome shotgun (WGS) entry which is preliminary data.</text>
</comment>
<protein>
    <recommendedName>
        <fullName evidence="1">Rhamnogalacturonase A/B/Epimerase-like pectate lyase domain-containing protein</fullName>
    </recommendedName>
</protein>
<sequence>MASPMRRVNELVSSDIGNYLTNKKTWGGIIYNVMDYGAKGDGVKDDTAAIQKAIDIAKNSAAGTIYFPPGDYVINSTILVQDVPNLAIMSFNNARILTYTVDLDFMFSFKNCPGLEINNIQFDSNNTGKSQLKLERCAGFTIEKCSFKNFKQDETDIFRHAIRLDQSPNGTITGNLFQNIGQSFGGSMTVNTQYRSITANSGCNRITIKGNKFLNVHQSLVVAEFPLWDATKSYSVNNYVLYTVGETTNVYRCIQANTGIQPSNTSYWKIDQEDVIPNHDVFFLDNYNEYVGDNAVYFLEYVRSIVISNNTFINMQDEPIVIVGQNAIIVNNRFENVSNKAIAIGDKDNIEKSRSVEISFTMSPLAEVLLNSGIQGWFIQLILCS</sequence>
<dbReference type="Gene3D" id="2.160.20.10">
    <property type="entry name" value="Single-stranded right-handed beta-helix, Pectin lyase-like"/>
    <property type="match status" value="1"/>
</dbReference>
<evidence type="ECO:0000313" key="3">
    <source>
        <dbReference type="Proteomes" id="UP000680304"/>
    </source>
</evidence>
<gene>
    <name evidence="2" type="ORF">PACILC2_07260</name>
</gene>
<proteinExistence type="predicted"/>
<reference evidence="2 3" key="1">
    <citation type="submission" date="2021-04" db="EMBL/GenBank/DDBJ databases">
        <title>Draft genome sequence of Paenibacillus cisolokensis, LC2-13A.</title>
        <authorList>
            <person name="Uke A."/>
            <person name="Chhe C."/>
            <person name="Baramee S."/>
            <person name="Kosugi A."/>
        </authorList>
    </citation>
    <scope>NUCLEOTIDE SEQUENCE [LARGE SCALE GENOMIC DNA]</scope>
    <source>
        <strain evidence="2 3">LC2-13A</strain>
    </source>
</reference>
<dbReference type="Proteomes" id="UP000680304">
    <property type="component" value="Unassembled WGS sequence"/>
</dbReference>
<keyword evidence="3" id="KW-1185">Reference proteome</keyword>
<dbReference type="InterPro" id="IPR024535">
    <property type="entry name" value="RHGA/B-epi-like_pectate_lyase"/>
</dbReference>
<dbReference type="SMART" id="SM00710">
    <property type="entry name" value="PbH1"/>
    <property type="match status" value="5"/>
</dbReference>
<dbReference type="Pfam" id="PF12708">
    <property type="entry name" value="Pect-lyase_RHGA_epim"/>
    <property type="match status" value="1"/>
</dbReference>
<dbReference type="SUPFAM" id="SSF51126">
    <property type="entry name" value="Pectin lyase-like"/>
    <property type="match status" value="1"/>
</dbReference>
<feature type="domain" description="Rhamnogalacturonase A/B/Epimerase-like pectate lyase" evidence="1">
    <location>
        <begin position="31"/>
        <end position="208"/>
    </location>
</feature>
<name>A0ABQ4N1V1_9BACL</name>
<accession>A0ABQ4N1V1</accession>
<dbReference type="InterPro" id="IPR006626">
    <property type="entry name" value="PbH1"/>
</dbReference>
<dbReference type="EMBL" id="BOVJ01000021">
    <property type="protein sequence ID" value="GIQ62158.1"/>
    <property type="molecule type" value="Genomic_DNA"/>
</dbReference>
<dbReference type="InterPro" id="IPR011050">
    <property type="entry name" value="Pectin_lyase_fold/virulence"/>
</dbReference>
<evidence type="ECO:0000313" key="2">
    <source>
        <dbReference type="EMBL" id="GIQ62158.1"/>
    </source>
</evidence>
<evidence type="ECO:0000259" key="1">
    <source>
        <dbReference type="Pfam" id="PF12708"/>
    </source>
</evidence>
<dbReference type="InterPro" id="IPR012334">
    <property type="entry name" value="Pectin_lyas_fold"/>
</dbReference>
<organism evidence="2 3">
    <name type="scientific">Paenibacillus cisolokensis</name>
    <dbReference type="NCBI Taxonomy" id="1658519"/>
    <lineage>
        <taxon>Bacteria</taxon>
        <taxon>Bacillati</taxon>
        <taxon>Bacillota</taxon>
        <taxon>Bacilli</taxon>
        <taxon>Bacillales</taxon>
        <taxon>Paenibacillaceae</taxon>
        <taxon>Paenibacillus</taxon>
    </lineage>
</organism>